<organism evidence="1 2">
    <name type="scientific">Peribacillus deserti</name>
    <dbReference type="NCBI Taxonomy" id="673318"/>
    <lineage>
        <taxon>Bacteria</taxon>
        <taxon>Bacillati</taxon>
        <taxon>Bacillota</taxon>
        <taxon>Bacilli</taxon>
        <taxon>Bacillales</taxon>
        <taxon>Bacillaceae</taxon>
        <taxon>Peribacillus</taxon>
    </lineage>
</organism>
<evidence type="ECO:0000313" key="2">
    <source>
        <dbReference type="Proteomes" id="UP000823486"/>
    </source>
</evidence>
<dbReference type="Gene3D" id="3.30.1240.10">
    <property type="match status" value="1"/>
</dbReference>
<dbReference type="PANTHER" id="PTHR10000">
    <property type="entry name" value="PHOSPHOSERINE PHOSPHATASE"/>
    <property type="match status" value="1"/>
</dbReference>
<reference evidence="1 2" key="1">
    <citation type="submission" date="2021-01" db="EMBL/GenBank/DDBJ databases">
        <title>Genomic Encyclopedia of Type Strains, Phase IV (KMG-IV): sequencing the most valuable type-strain genomes for metagenomic binning, comparative biology and taxonomic classification.</title>
        <authorList>
            <person name="Goeker M."/>
        </authorList>
    </citation>
    <scope>NUCLEOTIDE SEQUENCE [LARGE SCALE GENOMIC DNA]</scope>
    <source>
        <strain evidence="1 2">DSM 105482</strain>
    </source>
</reference>
<dbReference type="SFLD" id="SFLDG01140">
    <property type="entry name" value="C2.B:_Phosphomannomutase_and_P"/>
    <property type="match status" value="1"/>
</dbReference>
<dbReference type="SFLD" id="SFLDS00003">
    <property type="entry name" value="Haloacid_Dehalogenase"/>
    <property type="match status" value="1"/>
</dbReference>
<dbReference type="Proteomes" id="UP000823486">
    <property type="component" value="Unassembled WGS sequence"/>
</dbReference>
<dbReference type="EMBL" id="JAFBFI010000005">
    <property type="protein sequence ID" value="MBM7692114.1"/>
    <property type="molecule type" value="Genomic_DNA"/>
</dbReference>
<dbReference type="Gene3D" id="3.40.50.1000">
    <property type="entry name" value="HAD superfamily/HAD-like"/>
    <property type="match status" value="1"/>
</dbReference>
<gene>
    <name evidence="1" type="ORF">JOC77_001541</name>
</gene>
<sequence>MEKQLIFFDIDGTLLDQNKKLPPSAKEAVQRLKMKGHEVALATGRAPFMFKDLLEELDIHTFVSFNGQYVVCNKEVIHKNPLSEKSLDLLLQYAVERKHPLVFLDQANMRSTMEEHPYLKESLSNIKGNNPLIHDPAYFKNREIYQTLLFCLDEEQSSYTGTFKDLTFIRWHPFTADVLPAGGSKAKGIEAVIRHLGIKQEHVYAFGDGLNDLEMLRFVRNSFAMGNAPLLVKETAKYITKDAGDDGILYGLEMAGLL</sequence>
<name>A0ABS2QH12_9BACI</name>
<dbReference type="InterPro" id="IPR023214">
    <property type="entry name" value="HAD_sf"/>
</dbReference>
<dbReference type="NCBIfam" id="TIGR00099">
    <property type="entry name" value="Cof-subfamily"/>
    <property type="match status" value="1"/>
</dbReference>
<protein>
    <submittedName>
        <fullName evidence="1">Cof subfamily protein (Haloacid dehalogenase superfamily)</fullName>
    </submittedName>
</protein>
<dbReference type="CDD" id="cd07517">
    <property type="entry name" value="HAD_HPP"/>
    <property type="match status" value="1"/>
</dbReference>
<evidence type="ECO:0000313" key="1">
    <source>
        <dbReference type="EMBL" id="MBM7692114.1"/>
    </source>
</evidence>
<dbReference type="InterPro" id="IPR036412">
    <property type="entry name" value="HAD-like_sf"/>
</dbReference>
<proteinExistence type="predicted"/>
<dbReference type="SFLD" id="SFLDG01144">
    <property type="entry name" value="C2.B.4:_PGP_Like"/>
    <property type="match status" value="1"/>
</dbReference>
<dbReference type="NCBIfam" id="TIGR01484">
    <property type="entry name" value="HAD-SF-IIB"/>
    <property type="match status" value="1"/>
</dbReference>
<accession>A0ABS2QH12</accession>
<dbReference type="SUPFAM" id="SSF56784">
    <property type="entry name" value="HAD-like"/>
    <property type="match status" value="1"/>
</dbReference>
<comment type="caution">
    <text evidence="1">The sequence shown here is derived from an EMBL/GenBank/DDBJ whole genome shotgun (WGS) entry which is preliminary data.</text>
</comment>
<dbReference type="InterPro" id="IPR006379">
    <property type="entry name" value="HAD-SF_hydro_IIB"/>
</dbReference>
<dbReference type="PROSITE" id="PS01229">
    <property type="entry name" value="COF_2"/>
    <property type="match status" value="1"/>
</dbReference>
<dbReference type="PANTHER" id="PTHR10000:SF25">
    <property type="entry name" value="PHOSPHATASE YKRA-RELATED"/>
    <property type="match status" value="1"/>
</dbReference>
<dbReference type="InterPro" id="IPR000150">
    <property type="entry name" value="Cof"/>
</dbReference>
<dbReference type="RefSeq" id="WP_204540959.1">
    <property type="nucleotide sequence ID" value="NZ_JAFBFI010000005.1"/>
</dbReference>
<dbReference type="Pfam" id="PF08282">
    <property type="entry name" value="Hydrolase_3"/>
    <property type="match status" value="1"/>
</dbReference>
<keyword evidence="2" id="KW-1185">Reference proteome</keyword>